<evidence type="ECO:0000313" key="2">
    <source>
        <dbReference type="EMBL" id="KAF2835247.1"/>
    </source>
</evidence>
<proteinExistence type="predicted"/>
<name>A0A9P4S2R7_9PEZI</name>
<reference evidence="2" key="1">
    <citation type="journal article" date="2020" name="Stud. Mycol.">
        <title>101 Dothideomycetes genomes: a test case for predicting lifestyles and emergence of pathogens.</title>
        <authorList>
            <person name="Haridas S."/>
            <person name="Albert R."/>
            <person name="Binder M."/>
            <person name="Bloem J."/>
            <person name="Labutti K."/>
            <person name="Salamov A."/>
            <person name="Andreopoulos B."/>
            <person name="Baker S."/>
            <person name="Barry K."/>
            <person name="Bills G."/>
            <person name="Bluhm B."/>
            <person name="Cannon C."/>
            <person name="Castanera R."/>
            <person name="Culley D."/>
            <person name="Daum C."/>
            <person name="Ezra D."/>
            <person name="Gonzalez J."/>
            <person name="Henrissat B."/>
            <person name="Kuo A."/>
            <person name="Liang C."/>
            <person name="Lipzen A."/>
            <person name="Lutzoni F."/>
            <person name="Magnuson J."/>
            <person name="Mondo S."/>
            <person name="Nolan M."/>
            <person name="Ohm R."/>
            <person name="Pangilinan J."/>
            <person name="Park H.-J."/>
            <person name="Ramirez L."/>
            <person name="Alfaro M."/>
            <person name="Sun H."/>
            <person name="Tritt A."/>
            <person name="Yoshinaga Y."/>
            <person name="Zwiers L.-H."/>
            <person name="Turgeon B."/>
            <person name="Goodwin S."/>
            <person name="Spatafora J."/>
            <person name="Crous P."/>
            <person name="Grigoriev I."/>
        </authorList>
    </citation>
    <scope>NUCLEOTIDE SEQUENCE</scope>
    <source>
        <strain evidence="2">CBS 101060</strain>
    </source>
</reference>
<comment type="caution">
    <text evidence="2">The sequence shown here is derived from an EMBL/GenBank/DDBJ whole genome shotgun (WGS) entry which is preliminary data.</text>
</comment>
<gene>
    <name evidence="2" type="ORF">M501DRAFT_942486</name>
</gene>
<accession>A0A9P4S2R7</accession>
<dbReference type="OrthoDB" id="3045089at2759"/>
<evidence type="ECO:0000313" key="3">
    <source>
        <dbReference type="Proteomes" id="UP000799429"/>
    </source>
</evidence>
<evidence type="ECO:0000259" key="1">
    <source>
        <dbReference type="Pfam" id="PF22893"/>
    </source>
</evidence>
<dbReference type="PANTHER" id="PTHR38886">
    <property type="entry name" value="SESA DOMAIN-CONTAINING PROTEIN"/>
    <property type="match status" value="1"/>
</dbReference>
<dbReference type="PANTHER" id="PTHR38886:SF1">
    <property type="entry name" value="NACHT-NTPASE AND P-LOOP NTPASES N-TERMINAL DOMAIN-CONTAINING PROTEIN"/>
    <property type="match status" value="1"/>
</dbReference>
<feature type="domain" description="Ubiquitin-like" evidence="1">
    <location>
        <begin position="245"/>
        <end position="324"/>
    </location>
</feature>
<dbReference type="InterPro" id="IPR054464">
    <property type="entry name" value="ULD_fung"/>
</dbReference>
<organism evidence="2 3">
    <name type="scientific">Patellaria atrata CBS 101060</name>
    <dbReference type="NCBI Taxonomy" id="1346257"/>
    <lineage>
        <taxon>Eukaryota</taxon>
        <taxon>Fungi</taxon>
        <taxon>Dikarya</taxon>
        <taxon>Ascomycota</taxon>
        <taxon>Pezizomycotina</taxon>
        <taxon>Dothideomycetes</taxon>
        <taxon>Dothideomycetes incertae sedis</taxon>
        <taxon>Patellariales</taxon>
        <taxon>Patellariaceae</taxon>
        <taxon>Patellaria</taxon>
    </lineage>
</organism>
<sequence>MSFGFSVGDFIAVGKLIADITSSLQGSSVAEYRELILELHGLQRALREIEHLPCPPGREAVTNSIKVAALMCQYPLDEFAAKLKKFESLTDAPEQTSRRATVKRIGDKVKWRFKMADEVSNLRAYLIAHVGSLNMRLMTEGLKSASMAVEETGKARMDISSGIESVSTALATTHELVIQGDILTRSNNSILIRLSKLVTRDMLPQLRQLIELTKNIWNSNLKIITILTDIQTSGPVPNLQYTWFQEPVRFEDAMGRVFPVPSEYTWGKLRAVLVEQFRNGPGYEKVLAGEFELFNSMDSTQDISGHEDSETLIPGMRITMAIIIGQYDWRGSNRCPRPGCKSTTFEPHKGGGSSW</sequence>
<dbReference type="EMBL" id="MU006110">
    <property type="protein sequence ID" value="KAF2835247.1"/>
    <property type="molecule type" value="Genomic_DNA"/>
</dbReference>
<dbReference type="AlphaFoldDB" id="A0A9P4S2R7"/>
<dbReference type="Proteomes" id="UP000799429">
    <property type="component" value="Unassembled WGS sequence"/>
</dbReference>
<dbReference type="Pfam" id="PF22893">
    <property type="entry name" value="ULD_2"/>
    <property type="match status" value="1"/>
</dbReference>
<protein>
    <recommendedName>
        <fullName evidence="1">Ubiquitin-like domain-containing protein</fullName>
    </recommendedName>
</protein>
<keyword evidence="3" id="KW-1185">Reference proteome</keyword>